<dbReference type="Gene3D" id="3.10.560.10">
    <property type="entry name" value="Outer membrane lipoprotein wza domain like"/>
    <property type="match status" value="1"/>
</dbReference>
<dbReference type="AlphaFoldDB" id="A0A7W8CZQ1"/>
<dbReference type="RefSeq" id="WP_244957025.1">
    <property type="nucleotide sequence ID" value="NZ_JACHHD010000004.1"/>
</dbReference>
<dbReference type="InterPro" id="IPR003583">
    <property type="entry name" value="Hlx-hairpin-Hlx_DNA-bd_motif"/>
</dbReference>
<dbReference type="GO" id="GO:0015628">
    <property type="term" value="P:protein secretion by the type II secretion system"/>
    <property type="evidence" value="ECO:0007669"/>
    <property type="project" value="TreeGrafter"/>
</dbReference>
<dbReference type="InterPro" id="IPR010994">
    <property type="entry name" value="RuvA_2-like"/>
</dbReference>
<dbReference type="GO" id="GO:0003677">
    <property type="term" value="F:DNA binding"/>
    <property type="evidence" value="ECO:0007669"/>
    <property type="project" value="InterPro"/>
</dbReference>
<dbReference type="Pfam" id="PF12836">
    <property type="entry name" value="HHH_3"/>
    <property type="match status" value="1"/>
</dbReference>
<protein>
    <submittedName>
        <fullName evidence="2">Competence protein ComEA</fullName>
    </submittedName>
</protein>
<proteinExistence type="predicted"/>
<dbReference type="GO" id="GO:0015627">
    <property type="term" value="C:type II protein secretion system complex"/>
    <property type="evidence" value="ECO:0007669"/>
    <property type="project" value="TreeGrafter"/>
</dbReference>
<dbReference type="Proteomes" id="UP000521313">
    <property type="component" value="Unassembled WGS sequence"/>
</dbReference>
<dbReference type="Pfam" id="PF10531">
    <property type="entry name" value="SLBB"/>
    <property type="match status" value="1"/>
</dbReference>
<dbReference type="PANTHER" id="PTHR21180">
    <property type="entry name" value="ENDONUCLEASE/EXONUCLEASE/PHOSPHATASE FAMILY DOMAIN-CONTAINING PROTEIN 1"/>
    <property type="match status" value="1"/>
</dbReference>
<feature type="domain" description="Helix-hairpin-helix DNA-binding motif class 1" evidence="1">
    <location>
        <begin position="138"/>
        <end position="157"/>
    </location>
</feature>
<dbReference type="InterPro" id="IPR051675">
    <property type="entry name" value="Endo/Exo/Phosphatase_dom_1"/>
</dbReference>
<dbReference type="InterPro" id="IPR019554">
    <property type="entry name" value="Soluble_ligand-bd"/>
</dbReference>
<dbReference type="Gene3D" id="1.10.150.310">
    <property type="entry name" value="Tex RuvX-like domain-like"/>
    <property type="match status" value="1"/>
</dbReference>
<organism evidence="2 3">
    <name type="scientific">Faecalicoccus acidiformans</name>
    <dbReference type="NCBI Taxonomy" id="915173"/>
    <lineage>
        <taxon>Bacteria</taxon>
        <taxon>Bacillati</taxon>
        <taxon>Bacillota</taxon>
        <taxon>Erysipelotrichia</taxon>
        <taxon>Erysipelotrichales</taxon>
        <taxon>Erysipelotrichaceae</taxon>
        <taxon>Faecalicoccus</taxon>
    </lineage>
</organism>
<dbReference type="EMBL" id="JACHHD010000004">
    <property type="protein sequence ID" value="MBB5184491.1"/>
    <property type="molecule type" value="Genomic_DNA"/>
</dbReference>
<comment type="caution">
    <text evidence="2">The sequence shown here is derived from an EMBL/GenBank/DDBJ whole genome shotgun (WGS) entry which is preliminary data.</text>
</comment>
<dbReference type="SUPFAM" id="SSF47781">
    <property type="entry name" value="RuvA domain 2-like"/>
    <property type="match status" value="1"/>
</dbReference>
<gene>
    <name evidence="2" type="ORF">HNQ43_000530</name>
</gene>
<evidence type="ECO:0000313" key="3">
    <source>
        <dbReference type="Proteomes" id="UP000521313"/>
    </source>
</evidence>
<dbReference type="PANTHER" id="PTHR21180:SF32">
    <property type="entry name" value="ENDONUCLEASE_EXONUCLEASE_PHOSPHATASE FAMILY DOMAIN-CONTAINING PROTEIN 1"/>
    <property type="match status" value="1"/>
</dbReference>
<dbReference type="InterPro" id="IPR004509">
    <property type="entry name" value="Competence_ComEA_HhH"/>
</dbReference>
<dbReference type="GO" id="GO:0006281">
    <property type="term" value="P:DNA repair"/>
    <property type="evidence" value="ECO:0007669"/>
    <property type="project" value="InterPro"/>
</dbReference>
<dbReference type="NCBIfam" id="TIGR00426">
    <property type="entry name" value="competence protein ComEA helix-hairpin-helix repeat region"/>
    <property type="match status" value="1"/>
</dbReference>
<evidence type="ECO:0000313" key="2">
    <source>
        <dbReference type="EMBL" id="MBB5184491.1"/>
    </source>
</evidence>
<name>A0A7W8CZQ1_9FIRM</name>
<feature type="domain" description="Helix-hairpin-helix DNA-binding motif class 1" evidence="1">
    <location>
        <begin position="109"/>
        <end position="128"/>
    </location>
</feature>
<evidence type="ECO:0000259" key="1">
    <source>
        <dbReference type="SMART" id="SM00278"/>
    </source>
</evidence>
<sequence>MFKRTLLFIMGLSLICFAYYGRYQPVSLDLVKPSTKEVEVKGEVKNPGIVTLKWEGTAEDAIEQAGGLTNNADIQSISLIEQLSPDTVLIIPSIQDAKDLVSINSASLDELDTLPGVGPSIAQRIIDYRKEQPFRSLEDLKDVKGIGDKTFEKLKEQISL</sequence>
<reference evidence="2 3" key="1">
    <citation type="submission" date="2020-08" db="EMBL/GenBank/DDBJ databases">
        <title>Genomic Encyclopedia of Type Strains, Phase IV (KMG-IV): sequencing the most valuable type-strain genomes for metagenomic binning, comparative biology and taxonomic classification.</title>
        <authorList>
            <person name="Goeker M."/>
        </authorList>
    </citation>
    <scope>NUCLEOTIDE SEQUENCE [LARGE SCALE GENOMIC DNA]</scope>
    <source>
        <strain evidence="2 3">DSM 26963</strain>
    </source>
</reference>
<accession>A0A7W8CZQ1</accession>
<dbReference type="SMART" id="SM00278">
    <property type="entry name" value="HhH1"/>
    <property type="match status" value="2"/>
</dbReference>